<dbReference type="InterPro" id="IPR023335">
    <property type="entry name" value="ATP12_ortho_dom_sf"/>
</dbReference>
<dbReference type="GO" id="GO:0005739">
    <property type="term" value="C:mitochondrion"/>
    <property type="evidence" value="ECO:0007669"/>
    <property type="project" value="UniProtKB-SubCell"/>
</dbReference>
<comment type="similarity">
    <text evidence="2">Belongs to the ATP12 family.</text>
</comment>
<evidence type="ECO:0000256" key="1">
    <source>
        <dbReference type="ARBA" id="ARBA00004173"/>
    </source>
</evidence>
<keyword evidence="4" id="KW-0496">Mitochondrion</keyword>
<dbReference type="AlphaFoldDB" id="A0A8S1CZE5"/>
<protein>
    <recommendedName>
        <fullName evidence="8">ATP synthase mitochondrial F1 complex assembly factor 2</fullName>
    </recommendedName>
</protein>
<keyword evidence="7" id="KW-1185">Reference proteome</keyword>
<dbReference type="PANTHER" id="PTHR21013:SF10">
    <property type="entry name" value="ATP SYNTHASE MITOCHONDRIAL F1 COMPLEX ASSEMBLY FACTOR 2"/>
    <property type="match status" value="1"/>
</dbReference>
<comment type="subcellular location">
    <subcellularLocation>
        <location evidence="1">Mitochondrion</location>
    </subcellularLocation>
</comment>
<evidence type="ECO:0000256" key="4">
    <source>
        <dbReference type="ARBA" id="ARBA00023128"/>
    </source>
</evidence>
<gene>
    <name evidence="6" type="ORF">CLODIP_2_CD05130</name>
</gene>
<dbReference type="Pfam" id="PF07542">
    <property type="entry name" value="ATP12"/>
    <property type="match status" value="1"/>
</dbReference>
<evidence type="ECO:0000313" key="7">
    <source>
        <dbReference type="Proteomes" id="UP000494165"/>
    </source>
</evidence>
<dbReference type="Gene3D" id="3.30.2180.10">
    <property type="entry name" value="ATP12-like"/>
    <property type="match status" value="1"/>
</dbReference>
<accession>A0A8S1CZE5</accession>
<dbReference type="OrthoDB" id="5673at2759"/>
<dbReference type="EMBL" id="CADEPI010000131">
    <property type="protein sequence ID" value="CAB3376680.1"/>
    <property type="molecule type" value="Genomic_DNA"/>
</dbReference>
<evidence type="ECO:0000256" key="3">
    <source>
        <dbReference type="ARBA" id="ARBA00022946"/>
    </source>
</evidence>
<dbReference type="PANTHER" id="PTHR21013">
    <property type="entry name" value="ATP SYNTHASE MITOCHONDRIAL F1 COMPLEX ASSEMBLY FACTOR 2/ATP12 PROTEIN, MITOCHONDRIAL PRECURSOR"/>
    <property type="match status" value="1"/>
</dbReference>
<reference evidence="6 7" key="1">
    <citation type="submission" date="2020-04" db="EMBL/GenBank/DDBJ databases">
        <authorList>
            <person name="Alioto T."/>
            <person name="Alioto T."/>
            <person name="Gomez Garrido J."/>
        </authorList>
    </citation>
    <scope>NUCLEOTIDE SEQUENCE [LARGE SCALE GENOMIC DNA]</scope>
</reference>
<dbReference type="SUPFAM" id="SSF160909">
    <property type="entry name" value="ATP12-like"/>
    <property type="match status" value="1"/>
</dbReference>
<evidence type="ECO:0000256" key="2">
    <source>
        <dbReference type="ARBA" id="ARBA00008231"/>
    </source>
</evidence>
<dbReference type="GO" id="GO:0033615">
    <property type="term" value="P:mitochondrial proton-transporting ATP synthase complex assembly"/>
    <property type="evidence" value="ECO:0007669"/>
    <property type="project" value="TreeGrafter"/>
</dbReference>
<evidence type="ECO:0000256" key="5">
    <source>
        <dbReference type="ARBA" id="ARBA00023186"/>
    </source>
</evidence>
<evidence type="ECO:0008006" key="8">
    <source>
        <dbReference type="Google" id="ProtNLM"/>
    </source>
</evidence>
<dbReference type="InterPro" id="IPR042272">
    <property type="entry name" value="ATP12_ATP_synth-F1-assembly_N"/>
</dbReference>
<keyword evidence="3" id="KW-0809">Transit peptide</keyword>
<evidence type="ECO:0000313" key="6">
    <source>
        <dbReference type="EMBL" id="CAB3376680.1"/>
    </source>
</evidence>
<proteinExistence type="inferred from homology"/>
<keyword evidence="5" id="KW-0143">Chaperone</keyword>
<dbReference type="Gene3D" id="1.10.3580.10">
    <property type="entry name" value="ATP12 ATPase"/>
    <property type="match status" value="1"/>
</dbReference>
<dbReference type="Proteomes" id="UP000494165">
    <property type="component" value="Unassembled WGS sequence"/>
</dbReference>
<comment type="caution">
    <text evidence="6">The sequence shown here is derived from an EMBL/GenBank/DDBJ whole genome shotgun (WGS) entry which is preliminary data.</text>
</comment>
<name>A0A8S1CZE5_9INSE</name>
<organism evidence="6 7">
    <name type="scientific">Cloeon dipterum</name>
    <dbReference type="NCBI Taxonomy" id="197152"/>
    <lineage>
        <taxon>Eukaryota</taxon>
        <taxon>Metazoa</taxon>
        <taxon>Ecdysozoa</taxon>
        <taxon>Arthropoda</taxon>
        <taxon>Hexapoda</taxon>
        <taxon>Insecta</taxon>
        <taxon>Pterygota</taxon>
        <taxon>Palaeoptera</taxon>
        <taxon>Ephemeroptera</taxon>
        <taxon>Pisciforma</taxon>
        <taxon>Baetidae</taxon>
        <taxon>Cloeon</taxon>
    </lineage>
</organism>
<dbReference type="InterPro" id="IPR011419">
    <property type="entry name" value="ATP12_ATP_synth-F1-assembly"/>
</dbReference>
<sequence>MAVCSRGFRLLLRPFLRPVEALGAPARCSSALTSRKRFYRKTSVLDAGGGLWEVTLDQKRVRTPAGQVLRVDNESLALALCHEWDSQKDTINLSAMHLHGLVTTALDNPNKLTKMDLANSIIQYIETDTVLFHSEEPEDLKTLQAERWNPVLAWFNDVMNTSLRYTTSIEPPEVSVSDKQAVQRYLLSHSFLALHGLSYATDVLKSIVLGAAVARRHLTVPEAVLLSRLEEDFQCDHWGRVEWSHDISQEDAQARVAAASILIQLSMPSPIATQKSIN</sequence>